<dbReference type="GO" id="GO:0043138">
    <property type="term" value="F:3'-5' DNA helicase activity"/>
    <property type="evidence" value="ECO:0007669"/>
    <property type="project" value="UniProtKB-EC"/>
</dbReference>
<dbReference type="Pfam" id="PF12462">
    <property type="entry name" value="Helicase_IV_N"/>
    <property type="match status" value="1"/>
</dbReference>
<dbReference type="InterPro" id="IPR013498">
    <property type="entry name" value="Topo_IA_Znf"/>
</dbReference>
<dbReference type="GO" id="GO:0006265">
    <property type="term" value="P:DNA topological change"/>
    <property type="evidence" value="ECO:0007669"/>
    <property type="project" value="InterPro"/>
</dbReference>
<dbReference type="PANTHER" id="PTHR11070:SF63">
    <property type="entry name" value="DNA HELICASE IV"/>
    <property type="match status" value="1"/>
</dbReference>
<dbReference type="EMBL" id="CP031337">
    <property type="protein sequence ID" value="AXK40771.1"/>
    <property type="molecule type" value="Genomic_DNA"/>
</dbReference>
<dbReference type="InterPro" id="IPR014017">
    <property type="entry name" value="DNA_helicase_UvrD-like_C"/>
</dbReference>
<dbReference type="AlphaFoldDB" id="A0A345YA19"/>
<dbReference type="Proteomes" id="UP000254537">
    <property type="component" value="Chromosome"/>
</dbReference>
<dbReference type="GO" id="GO:0005524">
    <property type="term" value="F:ATP binding"/>
    <property type="evidence" value="ECO:0007669"/>
    <property type="project" value="UniProtKB-UniRule"/>
</dbReference>
<evidence type="ECO:0000256" key="8">
    <source>
        <dbReference type="ARBA" id="ARBA00048988"/>
    </source>
</evidence>
<dbReference type="SUPFAM" id="SSF52540">
    <property type="entry name" value="P-loop containing nucleoside triphosphate hydrolases"/>
    <property type="match status" value="1"/>
</dbReference>
<dbReference type="EC" id="5.6.2.4" evidence="7"/>
<dbReference type="CDD" id="cd18807">
    <property type="entry name" value="SF1_C_UvrD"/>
    <property type="match status" value="1"/>
</dbReference>
<protein>
    <recommendedName>
        <fullName evidence="7">DNA 3'-5' helicase</fullName>
        <ecNumber evidence="7">5.6.2.4</ecNumber>
    </recommendedName>
</protein>
<proteinExistence type="predicted"/>
<dbReference type="GO" id="GO:0003677">
    <property type="term" value="F:DNA binding"/>
    <property type="evidence" value="ECO:0007669"/>
    <property type="project" value="InterPro"/>
</dbReference>
<comment type="catalytic activity">
    <reaction evidence="8">
        <text>ATP + H2O = ADP + phosphate + H(+)</text>
        <dbReference type="Rhea" id="RHEA:13065"/>
        <dbReference type="ChEBI" id="CHEBI:15377"/>
        <dbReference type="ChEBI" id="CHEBI:15378"/>
        <dbReference type="ChEBI" id="CHEBI:30616"/>
        <dbReference type="ChEBI" id="CHEBI:43474"/>
        <dbReference type="ChEBI" id="CHEBI:456216"/>
        <dbReference type="EC" id="5.6.2.4"/>
    </reaction>
</comment>
<dbReference type="Gene3D" id="3.40.91.30">
    <property type="match status" value="1"/>
</dbReference>
<feature type="domain" description="UvrD-like helicase ATP-binding" evidence="10">
    <location>
        <begin position="209"/>
        <end position="673"/>
    </location>
</feature>
<dbReference type="GO" id="GO:0003916">
    <property type="term" value="F:DNA topoisomerase activity"/>
    <property type="evidence" value="ECO:0007669"/>
    <property type="project" value="InterPro"/>
</dbReference>
<accession>A0A345YA19</accession>
<dbReference type="Gene3D" id="3.40.50.300">
    <property type="entry name" value="P-loop containing nucleotide triphosphate hydrolases"/>
    <property type="match status" value="3"/>
</dbReference>
<evidence type="ECO:0000256" key="1">
    <source>
        <dbReference type="ARBA" id="ARBA00022741"/>
    </source>
</evidence>
<dbReference type="Pfam" id="PF00580">
    <property type="entry name" value="UvrD-helicase"/>
    <property type="match status" value="1"/>
</dbReference>
<evidence type="ECO:0000313" key="12">
    <source>
        <dbReference type="Proteomes" id="UP000254537"/>
    </source>
</evidence>
<dbReference type="PROSITE" id="PS51198">
    <property type="entry name" value="UVRD_HELICASE_ATP_BIND"/>
    <property type="match status" value="1"/>
</dbReference>
<dbReference type="PANTHER" id="PTHR11070">
    <property type="entry name" value="UVRD / RECB / PCRA DNA HELICASE FAMILY MEMBER"/>
    <property type="match status" value="1"/>
</dbReference>
<dbReference type="InterPro" id="IPR022161">
    <property type="entry name" value="Helicase_IV_N"/>
</dbReference>
<comment type="catalytic activity">
    <reaction evidence="6">
        <text>Couples ATP hydrolysis with the unwinding of duplex DNA by translocating in the 3'-5' direction.</text>
        <dbReference type="EC" id="5.6.2.4"/>
    </reaction>
</comment>
<evidence type="ECO:0000259" key="10">
    <source>
        <dbReference type="PROSITE" id="PS51198"/>
    </source>
</evidence>
<organism evidence="11 12">
    <name type="scientific">Crenobacter cavernae</name>
    <dbReference type="NCBI Taxonomy" id="2290923"/>
    <lineage>
        <taxon>Bacteria</taxon>
        <taxon>Pseudomonadati</taxon>
        <taxon>Pseudomonadota</taxon>
        <taxon>Betaproteobacteria</taxon>
        <taxon>Neisseriales</taxon>
        <taxon>Neisseriaceae</taxon>
        <taxon>Crenobacter</taxon>
    </lineage>
</organism>
<keyword evidence="5" id="KW-0413">Isomerase</keyword>
<dbReference type="GO" id="GO:0005694">
    <property type="term" value="C:chromosome"/>
    <property type="evidence" value="ECO:0007669"/>
    <property type="project" value="InterPro"/>
</dbReference>
<evidence type="ECO:0000256" key="3">
    <source>
        <dbReference type="ARBA" id="ARBA00022806"/>
    </source>
</evidence>
<keyword evidence="2 9" id="KW-0378">Hydrolase</keyword>
<keyword evidence="4 9" id="KW-0067">ATP-binding</keyword>
<name>A0A345YA19_9NEIS</name>
<reference evidence="11 12" key="1">
    <citation type="submission" date="2018-07" db="EMBL/GenBank/DDBJ databases">
        <title>Crenobacter cavernae sp. nov., isolated from a karst cave.</title>
        <authorList>
            <person name="Zhu H."/>
        </authorList>
    </citation>
    <scope>NUCLEOTIDE SEQUENCE [LARGE SCALE GENOMIC DNA]</scope>
    <source>
        <strain evidence="11 12">K1W11S-77</strain>
    </source>
</reference>
<dbReference type="Gene3D" id="3.30.65.10">
    <property type="entry name" value="Bacterial Topoisomerase I, domain 1"/>
    <property type="match status" value="1"/>
</dbReference>
<keyword evidence="3 9" id="KW-0347">Helicase</keyword>
<dbReference type="Pfam" id="PF13361">
    <property type="entry name" value="UvrD_C"/>
    <property type="match status" value="1"/>
</dbReference>
<dbReference type="GO" id="GO:0016887">
    <property type="term" value="F:ATP hydrolysis activity"/>
    <property type="evidence" value="ECO:0007669"/>
    <property type="project" value="RHEA"/>
</dbReference>
<feature type="binding site" evidence="9">
    <location>
        <begin position="230"/>
        <end position="237"/>
    </location>
    <ligand>
        <name>ATP</name>
        <dbReference type="ChEBI" id="CHEBI:30616"/>
    </ligand>
</feature>
<dbReference type="InterPro" id="IPR014016">
    <property type="entry name" value="UvrD-like_ATP-bd"/>
</dbReference>
<dbReference type="InterPro" id="IPR000212">
    <property type="entry name" value="DNA_helicase_UvrD/REP"/>
</dbReference>
<sequence>MIVQLKIWGPSALGRLFTRSPDWKLKLFTEGYELIVSSKAYQGNLVDLERLQITAGTFWATLNIPLPVGGAASLDGIPNAEAKMLAQAVALAVRKIRVAELIKNFEESMQPVLRWVSGVRGACKAQLNSKGWLTQEFKDAQSNLKPQGLAELLSVPEFVKHLDAQSQPLKDAVSLWKKKFGEVADGINEKHLAREIQEFKSFFEQVEKSPLTEEQAKAVVCFDNRVLLVASAGSGKTSTMVAKAGYALKKGYFDADKILLLAFNKDAAAELRERIKVRLEPLGLPADRVVAKTFHAFGLDVIGAATGKRPSVASWLESGQDLEVLLELVDDLKDRDVAFRTNWDLFRVVFGQDLPKFGKEHESPDSWDRERKTEGFWTLNGEVVKSRGEQLIANWLFYNGVQYQYEAAYPVETANAQHRQYKPDFYLPDIDAYLEHWGVDRSGEPPPEFKGYKEEMAWKRKLHAEHGTTLLETTMADLWSGKAFRYLTEELTRLGVTLDPNPDRPAKGRKPIENPRLARTFRAFLTHAKSNRLSVTALRQRLDAGVAGQFHFRHQIFLELFEKVWAAWEEKLKADRCIDFEDMLGLAANCVESGQWQSPYELVMVDEFQDVSQSRARLVASLLKAPGRCLFAVGDDWQSINRFAGSDLDVMTDFEAKFGSAVTLKLETTFRCPQSLCDISSSFVQKNPKQLRKRVRSAKPDVEQPVRIIRVDDETKIQAAVAKRIQELANEYGAPGKPRRIYVLGRYRKEREYLSIGIADSRVQVEFVTAHSSKGLEADHVIVPRMTSETLGFPSRIEDDPVLQLAMPGGDSFEDAEERRLFYVALTRARTSVTLITLAHKESSFIAELVKDNQLEVLNLDGEDDSSRVCSVCGKGFMVQRTGPYGQFLGCSRFPKCRHKEKIHLTVLPTHEYPATGKGAKRRPAR</sequence>
<dbReference type="GO" id="GO:0005829">
    <property type="term" value="C:cytosol"/>
    <property type="evidence" value="ECO:0007669"/>
    <property type="project" value="TreeGrafter"/>
</dbReference>
<gene>
    <name evidence="11" type="ORF">DWG20_00250</name>
</gene>
<evidence type="ECO:0000313" key="11">
    <source>
        <dbReference type="EMBL" id="AXK40771.1"/>
    </source>
</evidence>
<dbReference type="Pfam" id="PF01396">
    <property type="entry name" value="Zn_ribbon_Top1"/>
    <property type="match status" value="1"/>
</dbReference>
<dbReference type="KEGG" id="ccah:DWG20_00250"/>
<dbReference type="InterPro" id="IPR027417">
    <property type="entry name" value="P-loop_NTPase"/>
</dbReference>
<evidence type="ECO:0000256" key="2">
    <source>
        <dbReference type="ARBA" id="ARBA00022801"/>
    </source>
</evidence>
<dbReference type="GO" id="GO:0000725">
    <property type="term" value="P:recombinational repair"/>
    <property type="evidence" value="ECO:0007669"/>
    <property type="project" value="TreeGrafter"/>
</dbReference>
<evidence type="ECO:0000256" key="6">
    <source>
        <dbReference type="ARBA" id="ARBA00034617"/>
    </source>
</evidence>
<keyword evidence="1 9" id="KW-0547">Nucleotide-binding</keyword>
<dbReference type="OrthoDB" id="5298826at2"/>
<evidence type="ECO:0000256" key="7">
    <source>
        <dbReference type="ARBA" id="ARBA00034808"/>
    </source>
</evidence>
<evidence type="ECO:0000256" key="9">
    <source>
        <dbReference type="PROSITE-ProRule" id="PRU00560"/>
    </source>
</evidence>
<evidence type="ECO:0000256" key="4">
    <source>
        <dbReference type="ARBA" id="ARBA00022840"/>
    </source>
</evidence>
<dbReference type="SUPFAM" id="SSF57783">
    <property type="entry name" value="Zinc beta-ribbon"/>
    <property type="match status" value="1"/>
</dbReference>
<evidence type="ECO:0000256" key="5">
    <source>
        <dbReference type="ARBA" id="ARBA00023235"/>
    </source>
</evidence>